<dbReference type="STRING" id="1147741.A0A0R3RM99"/>
<sequence length="156" mass="17694">MLLWTVFFAVVVAAVSYKCPGGKLTPQGRINIVNQNNKLRSQLIHGKLKNKDGKYMPHGKNMLELTWNCDLEKSAQKWANKCVFQHSPRKKGIGENIYTYWSSESVKDHKESAGTDAGKAWWGELPKKYKNNPSNNLTAGVASQPVLHFTQVKRFF</sequence>
<accession>A0A0R3RM99</accession>
<keyword evidence="1" id="KW-0732">Signal</keyword>
<dbReference type="CDD" id="cd05380">
    <property type="entry name" value="CAP_euk"/>
    <property type="match status" value="1"/>
</dbReference>
<evidence type="ECO:0000259" key="2">
    <source>
        <dbReference type="SMART" id="SM00198"/>
    </source>
</evidence>
<reference evidence="4" key="1">
    <citation type="submission" date="2017-02" db="UniProtKB">
        <authorList>
            <consortium name="WormBaseParasite"/>
        </authorList>
    </citation>
    <scope>IDENTIFICATION</scope>
</reference>
<dbReference type="WBParaSite" id="EEL_0000260901-mRNA-1">
    <property type="protein sequence ID" value="EEL_0000260901-mRNA-1"/>
    <property type="gene ID" value="EEL_0000260901"/>
</dbReference>
<feature type="signal peptide" evidence="1">
    <location>
        <begin position="1"/>
        <end position="16"/>
    </location>
</feature>
<dbReference type="InterPro" id="IPR001283">
    <property type="entry name" value="CRISP-related"/>
</dbReference>
<evidence type="ECO:0000256" key="1">
    <source>
        <dbReference type="SAM" id="SignalP"/>
    </source>
</evidence>
<dbReference type="InterPro" id="IPR014044">
    <property type="entry name" value="CAP_dom"/>
</dbReference>
<proteinExistence type="predicted"/>
<name>A0A0R3RM99_9BILA</name>
<dbReference type="Pfam" id="PF00188">
    <property type="entry name" value="CAP"/>
    <property type="match status" value="1"/>
</dbReference>
<organism evidence="3 4">
    <name type="scientific">Elaeophora elaphi</name>
    <dbReference type="NCBI Taxonomy" id="1147741"/>
    <lineage>
        <taxon>Eukaryota</taxon>
        <taxon>Metazoa</taxon>
        <taxon>Ecdysozoa</taxon>
        <taxon>Nematoda</taxon>
        <taxon>Chromadorea</taxon>
        <taxon>Rhabditida</taxon>
        <taxon>Spirurina</taxon>
        <taxon>Spiruromorpha</taxon>
        <taxon>Filarioidea</taxon>
        <taxon>Onchocercidae</taxon>
        <taxon>Elaeophora</taxon>
    </lineage>
</organism>
<feature type="domain" description="SCP" evidence="2">
    <location>
        <begin position="27"/>
        <end position="156"/>
    </location>
</feature>
<dbReference type="SMART" id="SM00198">
    <property type="entry name" value="SCP"/>
    <property type="match status" value="1"/>
</dbReference>
<dbReference type="InterPro" id="IPR035940">
    <property type="entry name" value="CAP_sf"/>
</dbReference>
<feature type="chain" id="PRO_5006447630" evidence="1">
    <location>
        <begin position="17"/>
        <end position="156"/>
    </location>
</feature>
<evidence type="ECO:0000313" key="3">
    <source>
        <dbReference type="Proteomes" id="UP000050640"/>
    </source>
</evidence>
<protein>
    <submittedName>
        <fullName evidence="4">SCP domain-containing protein</fullName>
    </submittedName>
</protein>
<keyword evidence="3" id="KW-1185">Reference proteome</keyword>
<dbReference type="Proteomes" id="UP000050640">
    <property type="component" value="Unplaced"/>
</dbReference>
<dbReference type="Gene3D" id="3.40.33.10">
    <property type="entry name" value="CAP"/>
    <property type="match status" value="1"/>
</dbReference>
<dbReference type="SUPFAM" id="SSF55797">
    <property type="entry name" value="PR-1-like"/>
    <property type="match status" value="1"/>
</dbReference>
<dbReference type="AlphaFoldDB" id="A0A0R3RM99"/>
<dbReference type="PANTHER" id="PTHR10334">
    <property type="entry name" value="CYSTEINE-RICH SECRETORY PROTEIN-RELATED"/>
    <property type="match status" value="1"/>
</dbReference>
<evidence type="ECO:0000313" key="4">
    <source>
        <dbReference type="WBParaSite" id="EEL_0000260901-mRNA-1"/>
    </source>
</evidence>